<dbReference type="InterPro" id="IPR027417">
    <property type="entry name" value="P-loop_NTPase"/>
</dbReference>
<proteinExistence type="inferred from homology"/>
<feature type="domain" description="ABC transporter" evidence="14">
    <location>
        <begin position="1101"/>
        <end position="1339"/>
    </location>
</feature>
<feature type="transmembrane region" description="Helical" evidence="13">
    <location>
        <begin position="186"/>
        <end position="209"/>
    </location>
</feature>
<dbReference type="RefSeq" id="XP_032818043.1">
    <property type="nucleotide sequence ID" value="XM_032962152.1"/>
</dbReference>
<dbReference type="Gene3D" id="3.40.50.300">
    <property type="entry name" value="P-loop containing nucleotide triphosphate hydrolases"/>
    <property type="match status" value="2"/>
</dbReference>
<feature type="transmembrane region" description="Helical" evidence="13">
    <location>
        <begin position="400"/>
        <end position="421"/>
    </location>
</feature>
<sequence length="1344" mass="147440">MIKKYIFPQDVQPSSTVMTCDAQNCNRKMEGEEGSRYGVRVDNHAGTCTPLLFHAGKNMGKKKAVVDVGAVENGDAAAKNLDPLYENITDGGVNTEQDAKHGKKKKEPKVKTNMVGLFGLFRFASGLDKLMMVVGLIFAIANGAALPVMIILFGEMTDTFVNDAQNNTGTNVTESESLEDQMTRYAYYYVGIGGGAFLASYIHISFWVLSASRQARRIRETFFHAVLRQEIGWFDVNQTGELNTRLTDDINKVTDGMGDKVSLLAQSLATFISGFIIGFIKGWKLTLVILAISPVLAISAGLWSKILTSFTNRELLAYSKAGAVAEEVLSAIRTVMAFGGQEKELKRYDKNLVEARNIGIKKAITTNLSIGFTMFIVYASYSLAFWYGSRLVLEDTSYTIGNVMIVFFAVIIGAFGIGQAAPFLEAISVARGAAYTIFEIIDRQPQIDSFSEEGYKPEKITGNVEFQDVHFNYPSRADVPVLKGVNLQVKSGQTVALVGSSGCGKSTTIQLLQRFYDPQQGTIMVDGRDVRTLNLRSLRQLIGVVSQEPVLFATTIAENIRFGHEKVTMEDIERAARNANAYDFISQMPERFNTLVGDRGAQLSGGQKQRIAIARALIRNPKLLLLDEATSALDGESEAIVQEALDKAREGRTTLVIAHRLSTIRNADIIAGFDGGVIVELGTHDELMKRNGVYHTLVSMQTFHQKDDNGIEDIKAKRLDSPTGDKAFFRSLSQQSHAKESDLAKEDGEDNKETEEVKIPKVSFWKVLALNKKEWPYITLGTLCAGVNGALQPAFAVIFSRIIGVFAETDLVKREEQSNLYSLLFLVLGIVSFVTFFLQGFLFGRSGELLTMKLRSMGLRAMLRQDMMWFDDPKNSTGALTTRLATDASQVQGATGARLATIAQNIANMGTAIVISFVYGWELTLLILAIVPFVGAAGFLEMQALTGQANRDKKLLEEAGKIATEAVENIRTVASLTRERTLEKIYQDSLEGPAKTAKKKSQFYGLTYGFSQGVVYLAQAAAFRFGAFLVTAGRMEFENVFLVFSAIVFGAMAVGQTSSFAPDYAKAKTSANHLFYLFQLIPAIDSYSDEGEKLEDCEGNVEFQSVGFNYPMRPNVEVLKGLSLKVENGQTLALVGSSGCGKSTSVQLLERFYDTLSGNVLIDGKDVRSLHIQWLRAQMGIVSQEPVLFDCSMAENIAYGDNSRIVPQDEIVAAARAANIHTFIDSLPEKYNTKVGDKGTQLSGGQKQRIAIARALVRQPKILLLDEATSALDTESEKIVQEALDRAREGRTCIVIAHRLSTVQTADKIAVIQNGQVIEQGTHQQLLAKKGAYHLLVNAQVSQI</sequence>
<evidence type="ECO:0000256" key="13">
    <source>
        <dbReference type="SAM" id="Phobius"/>
    </source>
</evidence>
<feature type="transmembrane region" description="Helical" evidence="13">
    <location>
        <begin position="1003"/>
        <end position="1028"/>
    </location>
</feature>
<dbReference type="InterPro" id="IPR011527">
    <property type="entry name" value="ABC1_TM_dom"/>
</dbReference>
<feature type="domain" description="ABC transmembrane type-1" evidence="15">
    <location>
        <begin position="780"/>
        <end position="1066"/>
    </location>
</feature>
<evidence type="ECO:0000256" key="2">
    <source>
        <dbReference type="ARBA" id="ARBA00007577"/>
    </source>
</evidence>
<keyword evidence="9" id="KW-1278">Translocase</keyword>
<dbReference type="PANTHER" id="PTHR43394:SF27">
    <property type="entry name" value="ATP-DEPENDENT TRANSLOCASE ABCB1-LIKE"/>
    <property type="match status" value="1"/>
</dbReference>
<dbReference type="InterPro" id="IPR039421">
    <property type="entry name" value="Type_1_exporter"/>
</dbReference>
<protein>
    <submittedName>
        <fullName evidence="17">ATP-dependent translocase ABCB1-like isoform X1</fullName>
    </submittedName>
</protein>
<keyword evidence="12" id="KW-0325">Glycoprotein</keyword>
<dbReference type="GO" id="GO:0090374">
    <property type="term" value="P:oligopeptide export from mitochondrion"/>
    <property type="evidence" value="ECO:0007669"/>
    <property type="project" value="TreeGrafter"/>
</dbReference>
<dbReference type="PROSITE" id="PS50929">
    <property type="entry name" value="ABC_TM1F"/>
    <property type="match status" value="2"/>
</dbReference>
<dbReference type="InterPro" id="IPR017871">
    <property type="entry name" value="ABC_transporter-like_CS"/>
</dbReference>
<dbReference type="GO" id="GO:0005743">
    <property type="term" value="C:mitochondrial inner membrane"/>
    <property type="evidence" value="ECO:0007669"/>
    <property type="project" value="TreeGrafter"/>
</dbReference>
<keyword evidence="10 13" id="KW-1133">Transmembrane helix</keyword>
<keyword evidence="7" id="KW-0547">Nucleotide-binding</keyword>
<feature type="domain" description="ABC transmembrane type-1" evidence="15">
    <location>
        <begin position="133"/>
        <end position="427"/>
    </location>
</feature>
<gene>
    <name evidence="17" type="primary">LOC116946899</name>
</gene>
<dbReference type="GO" id="GO:0015421">
    <property type="term" value="F:ABC-type oligopeptide transporter activity"/>
    <property type="evidence" value="ECO:0007669"/>
    <property type="project" value="TreeGrafter"/>
</dbReference>
<feature type="domain" description="ABC transporter" evidence="14">
    <location>
        <begin position="464"/>
        <end position="700"/>
    </location>
</feature>
<feature type="transmembrane region" description="Helical" evidence="13">
    <location>
        <begin position="286"/>
        <end position="303"/>
    </location>
</feature>
<accession>A0AAJ7TK27</accession>
<dbReference type="FunFam" id="1.20.1560.10:FF:000018">
    <property type="entry name" value="ATP-binding cassette subfamily B member 11"/>
    <property type="match status" value="1"/>
</dbReference>
<dbReference type="CDD" id="cd18577">
    <property type="entry name" value="ABC_6TM_Pgp_ABCB1_D1_like"/>
    <property type="match status" value="1"/>
</dbReference>
<name>A0AAJ7TK27_PETMA</name>
<evidence type="ECO:0000256" key="8">
    <source>
        <dbReference type="ARBA" id="ARBA00022840"/>
    </source>
</evidence>
<dbReference type="SUPFAM" id="SSF52540">
    <property type="entry name" value="P-loop containing nucleoside triphosphate hydrolases"/>
    <property type="match status" value="2"/>
</dbReference>
<keyword evidence="8" id="KW-0067">ATP-binding</keyword>
<dbReference type="Proteomes" id="UP001318040">
    <property type="component" value="Chromosome 2"/>
</dbReference>
<evidence type="ECO:0000256" key="5">
    <source>
        <dbReference type="ARBA" id="ARBA00022692"/>
    </source>
</evidence>
<evidence type="ECO:0000313" key="17">
    <source>
        <dbReference type="RefSeq" id="XP_032818043.1"/>
    </source>
</evidence>
<dbReference type="GO" id="GO:0016887">
    <property type="term" value="F:ATP hydrolysis activity"/>
    <property type="evidence" value="ECO:0007669"/>
    <property type="project" value="InterPro"/>
</dbReference>
<keyword evidence="11 13" id="KW-0472">Membrane</keyword>
<evidence type="ECO:0000256" key="3">
    <source>
        <dbReference type="ARBA" id="ARBA00022448"/>
    </source>
</evidence>
<evidence type="ECO:0000256" key="12">
    <source>
        <dbReference type="ARBA" id="ARBA00023180"/>
    </source>
</evidence>
<keyword evidence="4" id="KW-1003">Cell membrane</keyword>
<reference evidence="17" key="1">
    <citation type="submission" date="2025-08" db="UniProtKB">
        <authorList>
            <consortium name="RefSeq"/>
        </authorList>
    </citation>
    <scope>IDENTIFICATION</scope>
    <source>
        <tissue evidence="17">Sperm</tissue>
    </source>
</reference>
<dbReference type="GO" id="GO:0005886">
    <property type="term" value="C:plasma membrane"/>
    <property type="evidence" value="ECO:0007669"/>
    <property type="project" value="UniProtKB-SubCell"/>
</dbReference>
<evidence type="ECO:0000256" key="6">
    <source>
        <dbReference type="ARBA" id="ARBA00022737"/>
    </source>
</evidence>
<evidence type="ECO:0000256" key="10">
    <source>
        <dbReference type="ARBA" id="ARBA00022989"/>
    </source>
</evidence>
<organism evidence="16 17">
    <name type="scientific">Petromyzon marinus</name>
    <name type="common">Sea lamprey</name>
    <dbReference type="NCBI Taxonomy" id="7757"/>
    <lineage>
        <taxon>Eukaryota</taxon>
        <taxon>Metazoa</taxon>
        <taxon>Chordata</taxon>
        <taxon>Craniata</taxon>
        <taxon>Vertebrata</taxon>
        <taxon>Cyclostomata</taxon>
        <taxon>Hyperoartia</taxon>
        <taxon>Petromyzontiformes</taxon>
        <taxon>Petromyzontidae</taxon>
        <taxon>Petromyzon</taxon>
    </lineage>
</organism>
<dbReference type="GO" id="GO:0005524">
    <property type="term" value="F:ATP binding"/>
    <property type="evidence" value="ECO:0007669"/>
    <property type="project" value="UniProtKB-KW"/>
</dbReference>
<dbReference type="PANTHER" id="PTHR43394">
    <property type="entry name" value="ATP-DEPENDENT PERMEASE MDL1, MITOCHONDRIAL"/>
    <property type="match status" value="1"/>
</dbReference>
<comment type="similarity">
    <text evidence="2">Belongs to the ABC transporter superfamily. ABCB family. Multidrug resistance exporter (TC 3.A.1.201) subfamily.</text>
</comment>
<dbReference type="InterPro" id="IPR003593">
    <property type="entry name" value="AAA+_ATPase"/>
</dbReference>
<dbReference type="FunFam" id="3.40.50.300:FF:000479">
    <property type="entry name" value="Multidrug resistance protein 1A"/>
    <property type="match status" value="2"/>
</dbReference>
<dbReference type="FunFam" id="1.20.1560.10:FF:000046">
    <property type="entry name" value="ATP-binding cassette subfamily B member 11"/>
    <property type="match status" value="1"/>
</dbReference>
<keyword evidence="5 13" id="KW-0812">Transmembrane</keyword>
<feature type="transmembrane region" description="Helical" evidence="13">
    <location>
        <begin position="261"/>
        <end position="280"/>
    </location>
</feature>
<dbReference type="InterPro" id="IPR036640">
    <property type="entry name" value="ABC1_TM_sf"/>
</dbReference>
<dbReference type="CDD" id="cd18578">
    <property type="entry name" value="ABC_6TM_Pgp_ABCB1_D2_like"/>
    <property type="match status" value="1"/>
</dbReference>
<comment type="subcellular location">
    <subcellularLocation>
        <location evidence="1">Cell membrane</location>
        <topology evidence="1">Multi-pass membrane protein</topology>
    </subcellularLocation>
</comment>
<dbReference type="Gene3D" id="1.20.1560.10">
    <property type="entry name" value="ABC transporter type 1, transmembrane domain"/>
    <property type="match status" value="1"/>
</dbReference>
<evidence type="ECO:0000256" key="7">
    <source>
        <dbReference type="ARBA" id="ARBA00022741"/>
    </source>
</evidence>
<evidence type="ECO:0000259" key="14">
    <source>
        <dbReference type="PROSITE" id="PS50893"/>
    </source>
</evidence>
<dbReference type="Pfam" id="PF00664">
    <property type="entry name" value="ABC_membrane"/>
    <property type="match status" value="2"/>
</dbReference>
<feature type="transmembrane region" description="Helical" evidence="13">
    <location>
        <begin position="925"/>
        <end position="945"/>
    </location>
</feature>
<evidence type="ECO:0000256" key="4">
    <source>
        <dbReference type="ARBA" id="ARBA00022475"/>
    </source>
</evidence>
<feature type="transmembrane region" description="Helical" evidence="13">
    <location>
        <begin position="820"/>
        <end position="843"/>
    </location>
</feature>
<dbReference type="SMART" id="SM00382">
    <property type="entry name" value="AAA"/>
    <property type="match status" value="2"/>
</dbReference>
<keyword evidence="16" id="KW-1185">Reference proteome</keyword>
<evidence type="ECO:0000313" key="16">
    <source>
        <dbReference type="Proteomes" id="UP001318040"/>
    </source>
</evidence>
<dbReference type="PROSITE" id="PS00211">
    <property type="entry name" value="ABC_TRANSPORTER_1"/>
    <property type="match status" value="2"/>
</dbReference>
<dbReference type="CDD" id="cd03249">
    <property type="entry name" value="ABC_MTABC3_MDL1_MDL2"/>
    <property type="match status" value="2"/>
</dbReference>
<dbReference type="SUPFAM" id="SSF90123">
    <property type="entry name" value="ABC transporter transmembrane region"/>
    <property type="match status" value="2"/>
</dbReference>
<feature type="transmembrane region" description="Helical" evidence="13">
    <location>
        <begin position="1040"/>
        <end position="1061"/>
    </location>
</feature>
<evidence type="ECO:0000256" key="11">
    <source>
        <dbReference type="ARBA" id="ARBA00023136"/>
    </source>
</evidence>
<evidence type="ECO:0000259" key="15">
    <source>
        <dbReference type="PROSITE" id="PS50929"/>
    </source>
</evidence>
<dbReference type="PROSITE" id="PS50893">
    <property type="entry name" value="ABC_TRANSPORTER_2"/>
    <property type="match status" value="2"/>
</dbReference>
<feature type="transmembrane region" description="Helical" evidence="13">
    <location>
        <begin position="368"/>
        <end position="388"/>
    </location>
</feature>
<keyword evidence="6" id="KW-0677">Repeat</keyword>
<evidence type="ECO:0000256" key="1">
    <source>
        <dbReference type="ARBA" id="ARBA00004651"/>
    </source>
</evidence>
<feature type="transmembrane region" description="Helical" evidence="13">
    <location>
        <begin position="130"/>
        <end position="153"/>
    </location>
</feature>
<dbReference type="KEGG" id="pmrn:116946899"/>
<keyword evidence="3" id="KW-0813">Transport</keyword>
<dbReference type="InterPro" id="IPR003439">
    <property type="entry name" value="ABC_transporter-like_ATP-bd"/>
</dbReference>
<dbReference type="Pfam" id="PF00005">
    <property type="entry name" value="ABC_tran"/>
    <property type="match status" value="2"/>
</dbReference>
<evidence type="ECO:0000256" key="9">
    <source>
        <dbReference type="ARBA" id="ARBA00022967"/>
    </source>
</evidence>